<keyword evidence="6 7" id="KW-0414">Isoprene biosynthesis</keyword>
<comment type="similarity">
    <text evidence="7">Belongs to the IspG family.</text>
</comment>
<dbReference type="GO" id="GO:0016114">
    <property type="term" value="P:terpenoid biosynthetic process"/>
    <property type="evidence" value="ECO:0007669"/>
    <property type="project" value="InterPro"/>
</dbReference>
<comment type="caution">
    <text evidence="11">The sequence shown here is derived from an EMBL/GenBank/DDBJ whole genome shotgun (WGS) entry which is preliminary data.</text>
</comment>
<dbReference type="NCBIfam" id="TIGR00612">
    <property type="entry name" value="ispG_gcpE"/>
    <property type="match status" value="1"/>
</dbReference>
<evidence type="ECO:0000256" key="6">
    <source>
        <dbReference type="ARBA" id="ARBA00023229"/>
    </source>
</evidence>
<dbReference type="Pfam" id="PF26540">
    <property type="entry name" value="GcpE_C"/>
    <property type="match status" value="1"/>
</dbReference>
<evidence type="ECO:0000313" key="11">
    <source>
        <dbReference type="EMBL" id="MBK9296358.1"/>
    </source>
</evidence>
<dbReference type="InterPro" id="IPR016425">
    <property type="entry name" value="IspG_bac"/>
</dbReference>
<dbReference type="EC" id="1.17.7.3" evidence="7"/>
<organism evidence="11 12">
    <name type="scientific">Candidatus Neomicrothrix subdominans</name>
    <dbReference type="NCBI Taxonomy" id="2954438"/>
    <lineage>
        <taxon>Bacteria</taxon>
        <taxon>Bacillati</taxon>
        <taxon>Actinomycetota</taxon>
        <taxon>Acidimicrobiia</taxon>
        <taxon>Acidimicrobiales</taxon>
        <taxon>Microthrixaceae</taxon>
        <taxon>Candidatus Neomicrothrix</taxon>
    </lineage>
</organism>
<dbReference type="SUPFAM" id="SSF56014">
    <property type="entry name" value="Nitrite and sulphite reductase 4Fe-4S domain-like"/>
    <property type="match status" value="1"/>
</dbReference>
<dbReference type="InterPro" id="IPR045854">
    <property type="entry name" value="NO2/SO3_Rdtase_4Fe4S_sf"/>
</dbReference>
<evidence type="ECO:0000259" key="10">
    <source>
        <dbReference type="Pfam" id="PF26540"/>
    </source>
</evidence>
<feature type="domain" description="IspG C-terminal" evidence="10">
    <location>
        <begin position="271"/>
        <end position="355"/>
    </location>
</feature>
<dbReference type="GO" id="GO:0141197">
    <property type="term" value="F:4-hydroxy-3-methylbut-2-enyl-diphosphate synthase activity (flavodoxin)"/>
    <property type="evidence" value="ECO:0007669"/>
    <property type="project" value="UniProtKB-EC"/>
</dbReference>
<dbReference type="SUPFAM" id="SSF51717">
    <property type="entry name" value="Dihydropteroate synthetase-like"/>
    <property type="match status" value="1"/>
</dbReference>
<feature type="binding site" evidence="7">
    <location>
        <position position="309"/>
    </location>
    <ligand>
        <name>[4Fe-4S] cluster</name>
        <dbReference type="ChEBI" id="CHEBI:49883"/>
    </ligand>
</feature>
<keyword evidence="1 7" id="KW-0004">4Fe-4S</keyword>
<dbReference type="AlphaFoldDB" id="A0A936N9Z9"/>
<dbReference type="GO" id="GO:0019288">
    <property type="term" value="P:isopentenyl diphosphate biosynthetic process, methylerythritol 4-phosphate pathway"/>
    <property type="evidence" value="ECO:0007669"/>
    <property type="project" value="UniProtKB-UniRule"/>
</dbReference>
<dbReference type="HAMAP" id="MF_00159">
    <property type="entry name" value="IspG"/>
    <property type="match status" value="1"/>
</dbReference>
<comment type="function">
    <text evidence="7">Converts 2C-methyl-D-erythritol 2,4-cyclodiphosphate (ME-2,4cPP) into 1-hydroxy-2-methyl-2-(E)-butenyl 4-diphosphate.</text>
</comment>
<feature type="domain" description="IspG TIM-barrel" evidence="9">
    <location>
        <begin position="14"/>
        <end position="254"/>
    </location>
</feature>
<evidence type="ECO:0000256" key="7">
    <source>
        <dbReference type="HAMAP-Rule" id="MF_00159"/>
    </source>
</evidence>
<dbReference type="NCBIfam" id="NF001540">
    <property type="entry name" value="PRK00366.1"/>
    <property type="match status" value="1"/>
</dbReference>
<evidence type="ECO:0000256" key="4">
    <source>
        <dbReference type="ARBA" id="ARBA00023004"/>
    </source>
</evidence>
<reference evidence="11 12" key="1">
    <citation type="submission" date="2020-10" db="EMBL/GenBank/DDBJ databases">
        <title>Connecting structure to function with the recovery of over 1000 high-quality activated sludge metagenome-assembled genomes encoding full-length rRNA genes using long-read sequencing.</title>
        <authorList>
            <person name="Singleton C.M."/>
            <person name="Petriglieri F."/>
            <person name="Kristensen J.M."/>
            <person name="Kirkegaard R.H."/>
            <person name="Michaelsen T.Y."/>
            <person name="Andersen M.H."/>
            <person name="Karst S.M."/>
            <person name="Dueholm M.S."/>
            <person name="Nielsen P.H."/>
            <person name="Albertsen M."/>
        </authorList>
    </citation>
    <scope>NUCLEOTIDE SEQUENCE [LARGE SCALE GENOMIC DNA]</scope>
    <source>
        <strain evidence="11">Lyne_18-Q3-R50-59_MAXAC.006</strain>
    </source>
</reference>
<keyword evidence="4 7" id="KW-0408">Iron</keyword>
<dbReference type="Pfam" id="PF04551">
    <property type="entry name" value="GcpE"/>
    <property type="match status" value="1"/>
</dbReference>
<dbReference type="GO" id="GO:0005506">
    <property type="term" value="F:iron ion binding"/>
    <property type="evidence" value="ECO:0007669"/>
    <property type="project" value="InterPro"/>
</dbReference>
<feature type="binding site" evidence="7">
    <location>
        <position position="274"/>
    </location>
    <ligand>
        <name>[4Fe-4S] cluster</name>
        <dbReference type="ChEBI" id="CHEBI:49883"/>
    </ligand>
</feature>
<sequence length="411" mass="43716">MDPGASSTIKRRPTRRIMVGDVPVGDGAPVSVQSMTITKTADVDGTLAQIYALAAAGADIVRCTCNDAEAAEGLARIVPRSPVPIVADIHHQYKMALAALEAGVACLRLNPGNIRRPEHIKTVAMEAKDRGVPIRIGVNGGSLDPKLYERYGGKVTPEAMVESAQMEMAYFDEVGFEDIKISVKASNVPLMIEAYRQLADVTDHPLHLGVTEAGPLPGGYIKATAGIATLLAEGIGDTIRYSLTADPVEEVRAGRQLLEAMGLRERKGVDLIACPSCGRAEVDVIGVAERAQKAFGERQIPLQVAVMGCVVNGPGEARDADLGIAAGNKRGHLFVKGENVAVVPEDEMVDTLVEWADYIVEHGTEAALDRARNTKAEAKKAAAEDRARNLGERGDDANDSEAVVELIRKTT</sequence>
<proteinExistence type="inferred from homology"/>
<evidence type="ECO:0000256" key="1">
    <source>
        <dbReference type="ARBA" id="ARBA00022485"/>
    </source>
</evidence>
<comment type="cofactor">
    <cofactor evidence="7">
        <name>[4Fe-4S] cluster</name>
        <dbReference type="ChEBI" id="CHEBI:49883"/>
    </cofactor>
    <text evidence="7">Binds 1 [4Fe-4S] cluster.</text>
</comment>
<dbReference type="PANTHER" id="PTHR30454">
    <property type="entry name" value="4-HYDROXY-3-METHYLBUT-2-EN-1-YL DIPHOSPHATE SYNTHASE"/>
    <property type="match status" value="1"/>
</dbReference>
<dbReference type="Gene3D" id="3.30.413.10">
    <property type="entry name" value="Sulfite Reductase Hemoprotein, domain 1"/>
    <property type="match status" value="1"/>
</dbReference>
<comment type="pathway">
    <text evidence="7">Isoprenoid biosynthesis; isopentenyl diphosphate biosynthesis via DXP pathway; isopentenyl diphosphate from 1-deoxy-D-xylulose 5-phosphate: step 5/6.</text>
</comment>
<dbReference type="InterPro" id="IPR004588">
    <property type="entry name" value="IspG_bac-typ"/>
</dbReference>
<evidence type="ECO:0000256" key="8">
    <source>
        <dbReference type="SAM" id="MobiDB-lite"/>
    </source>
</evidence>
<dbReference type="InterPro" id="IPR011005">
    <property type="entry name" value="Dihydropteroate_synth-like_sf"/>
</dbReference>
<dbReference type="GO" id="GO:0051539">
    <property type="term" value="F:4 iron, 4 sulfur cluster binding"/>
    <property type="evidence" value="ECO:0007669"/>
    <property type="project" value="UniProtKB-UniRule"/>
</dbReference>
<feature type="binding site" evidence="7">
    <location>
        <position position="277"/>
    </location>
    <ligand>
        <name>[4Fe-4S] cluster</name>
        <dbReference type="ChEBI" id="CHEBI:49883"/>
    </ligand>
</feature>
<keyword evidence="2 7" id="KW-0479">Metal-binding</keyword>
<feature type="region of interest" description="Disordered" evidence="8">
    <location>
        <begin position="375"/>
        <end position="411"/>
    </location>
</feature>
<evidence type="ECO:0000256" key="2">
    <source>
        <dbReference type="ARBA" id="ARBA00022723"/>
    </source>
</evidence>
<dbReference type="GO" id="GO:0046429">
    <property type="term" value="F:4-hydroxy-3-methylbut-2-en-1-yl diphosphate synthase activity (ferredoxin)"/>
    <property type="evidence" value="ECO:0007669"/>
    <property type="project" value="UniProtKB-UniRule"/>
</dbReference>
<feature type="compositionally biased region" description="Basic and acidic residues" evidence="8">
    <location>
        <begin position="375"/>
        <end position="396"/>
    </location>
</feature>
<protein>
    <recommendedName>
        <fullName evidence="7">4-hydroxy-3-methylbut-2-en-1-yl diphosphate synthase (flavodoxin)</fullName>
        <ecNumber evidence="7">1.17.7.3</ecNumber>
    </recommendedName>
    <alternativeName>
        <fullName evidence="7">1-hydroxy-2-methyl-2-(E)-butenyl 4-diphosphate synthase</fullName>
    </alternativeName>
</protein>
<keyword evidence="3 7" id="KW-0560">Oxidoreductase</keyword>
<dbReference type="InterPro" id="IPR058579">
    <property type="entry name" value="IspG_C"/>
</dbReference>
<dbReference type="PIRSF" id="PIRSF004640">
    <property type="entry name" value="IspG"/>
    <property type="match status" value="1"/>
</dbReference>
<dbReference type="Proteomes" id="UP000727993">
    <property type="component" value="Unassembled WGS sequence"/>
</dbReference>
<dbReference type="Gene3D" id="3.20.20.20">
    <property type="entry name" value="Dihydropteroate synthase-like"/>
    <property type="match status" value="1"/>
</dbReference>
<gene>
    <name evidence="7 11" type="primary">ispG</name>
    <name evidence="11" type="synonym">gcpE</name>
    <name evidence="11" type="ORF">IPN02_05730</name>
</gene>
<evidence type="ECO:0000313" key="12">
    <source>
        <dbReference type="Proteomes" id="UP000727993"/>
    </source>
</evidence>
<feature type="binding site" evidence="7">
    <location>
        <position position="316"/>
    </location>
    <ligand>
        <name>[4Fe-4S] cluster</name>
        <dbReference type="ChEBI" id="CHEBI:49883"/>
    </ligand>
</feature>
<dbReference type="InterPro" id="IPR058578">
    <property type="entry name" value="IspG_TIM"/>
</dbReference>
<evidence type="ECO:0000259" key="9">
    <source>
        <dbReference type="Pfam" id="PF04551"/>
    </source>
</evidence>
<accession>A0A936N9Z9</accession>
<comment type="catalytic activity">
    <reaction evidence="7">
        <text>(2E)-4-hydroxy-3-methylbut-2-enyl diphosphate + oxidized [flavodoxin] + H2O + 2 H(+) = 2-C-methyl-D-erythritol 2,4-cyclic diphosphate + reduced [flavodoxin]</text>
        <dbReference type="Rhea" id="RHEA:43604"/>
        <dbReference type="Rhea" id="RHEA-COMP:10622"/>
        <dbReference type="Rhea" id="RHEA-COMP:10623"/>
        <dbReference type="ChEBI" id="CHEBI:15377"/>
        <dbReference type="ChEBI" id="CHEBI:15378"/>
        <dbReference type="ChEBI" id="CHEBI:57618"/>
        <dbReference type="ChEBI" id="CHEBI:58210"/>
        <dbReference type="ChEBI" id="CHEBI:58483"/>
        <dbReference type="ChEBI" id="CHEBI:128753"/>
        <dbReference type="EC" id="1.17.7.3"/>
    </reaction>
</comment>
<evidence type="ECO:0000256" key="3">
    <source>
        <dbReference type="ARBA" id="ARBA00023002"/>
    </source>
</evidence>
<name>A0A936N9Z9_9ACTN</name>
<evidence type="ECO:0000256" key="5">
    <source>
        <dbReference type="ARBA" id="ARBA00023014"/>
    </source>
</evidence>
<dbReference type="EMBL" id="JADJZA010000001">
    <property type="protein sequence ID" value="MBK9296358.1"/>
    <property type="molecule type" value="Genomic_DNA"/>
</dbReference>
<keyword evidence="5 7" id="KW-0411">Iron-sulfur</keyword>
<dbReference type="FunFam" id="3.20.20.20:FF:000001">
    <property type="entry name" value="4-hydroxy-3-methylbut-2-en-1-yl diphosphate synthase (flavodoxin)"/>
    <property type="match status" value="1"/>
</dbReference>
<dbReference type="PANTHER" id="PTHR30454:SF0">
    <property type="entry name" value="4-HYDROXY-3-METHYLBUT-2-EN-1-YL DIPHOSPHATE SYNTHASE (FERREDOXIN), CHLOROPLASTIC"/>
    <property type="match status" value="1"/>
</dbReference>